<dbReference type="Proteomes" id="UP001140076">
    <property type="component" value="Unassembled WGS sequence"/>
</dbReference>
<comment type="caution">
    <text evidence="2">The sequence shown here is derived from an EMBL/GenBank/DDBJ whole genome shotgun (WGS) entry which is preliminary data.</text>
</comment>
<evidence type="ECO:0000313" key="3">
    <source>
        <dbReference type="Proteomes" id="UP001140076"/>
    </source>
</evidence>
<reference evidence="2" key="1">
    <citation type="submission" date="2021-10" db="EMBL/GenBank/DDBJ databases">
        <title>Streptomonospora sp. nov., isolated from mangrove soil.</title>
        <authorList>
            <person name="Chen X."/>
            <person name="Ge X."/>
            <person name="Liu W."/>
        </authorList>
    </citation>
    <scope>NUCLEOTIDE SEQUENCE</scope>
    <source>
        <strain evidence="2">S1-112</strain>
    </source>
</reference>
<organism evidence="2 3">
    <name type="scientific">Streptomonospora mangrovi</name>
    <dbReference type="NCBI Taxonomy" id="2883123"/>
    <lineage>
        <taxon>Bacteria</taxon>
        <taxon>Bacillati</taxon>
        <taxon>Actinomycetota</taxon>
        <taxon>Actinomycetes</taxon>
        <taxon>Streptosporangiales</taxon>
        <taxon>Nocardiopsidaceae</taxon>
        <taxon>Streptomonospora</taxon>
    </lineage>
</organism>
<gene>
    <name evidence="2" type="ORF">LG943_00375</name>
</gene>
<evidence type="ECO:0000256" key="1">
    <source>
        <dbReference type="SAM" id="MobiDB-lite"/>
    </source>
</evidence>
<protein>
    <submittedName>
        <fullName evidence="2">Uncharacterized protein</fullName>
    </submittedName>
</protein>
<feature type="region of interest" description="Disordered" evidence="1">
    <location>
        <begin position="380"/>
        <end position="403"/>
    </location>
</feature>
<feature type="compositionally biased region" description="Low complexity" evidence="1">
    <location>
        <begin position="382"/>
        <end position="403"/>
    </location>
</feature>
<dbReference type="AlphaFoldDB" id="A0A9X3NIS4"/>
<sequence length="403" mass="41561">MSPVHSTSRRSRGPLGLAAVAAAAVLGVSGCSIDLSHLRPGGGDEPSPSPTPVDAAPLLETALESLRGQPAVTVQGQLSATENSIVSDISLTTTAAGASYGTLQESENEAEVMAADSRIFVNAPEEYWLDQNVINPDTDSYADNWVRVSARQLGFDPGAVLAPAQLADIIGAMAPDGGRATLENLDGTTAYRVDLQGGEQNRVWIGEESGELLRAEIEQLAPEDAEDGPRSRLNFTPAEPADVEAVYTDALAVANDGLKGAPDSRLPVNWSGQLELNCETGGACTVSGTVKDDSDGDSGDSVVVRMDATVSNNELGSKECDDTGTLKAGGTVDLSCGVDFNLAPSASPQSYEVSGDAQLSTRALTGEARQEFVNTIEEQRDAALANPSGSPSASPSPSESAGD</sequence>
<name>A0A9X3NIS4_9ACTN</name>
<dbReference type="EMBL" id="JAJAQC010000001">
    <property type="protein sequence ID" value="MDA0562801.1"/>
    <property type="molecule type" value="Genomic_DNA"/>
</dbReference>
<proteinExistence type="predicted"/>
<evidence type="ECO:0000313" key="2">
    <source>
        <dbReference type="EMBL" id="MDA0562801.1"/>
    </source>
</evidence>
<dbReference type="RefSeq" id="WP_270070093.1">
    <property type="nucleotide sequence ID" value="NZ_JAJAQC010000001.1"/>
</dbReference>
<keyword evidence="3" id="KW-1185">Reference proteome</keyword>
<accession>A0A9X3NIS4</accession>